<dbReference type="GO" id="GO:0030246">
    <property type="term" value="F:carbohydrate binding"/>
    <property type="evidence" value="ECO:0007669"/>
    <property type="project" value="UniProtKB-KW"/>
</dbReference>
<evidence type="ECO:0000256" key="1">
    <source>
        <dbReference type="ARBA" id="ARBA00009121"/>
    </source>
</evidence>
<dbReference type="Gene3D" id="3.10.50.10">
    <property type="match status" value="1"/>
</dbReference>
<evidence type="ECO:0000256" key="5">
    <source>
        <dbReference type="ARBA" id="ARBA00023157"/>
    </source>
</evidence>
<feature type="domain" description="Chitin-binding type-2" evidence="10">
    <location>
        <begin position="438"/>
        <end position="492"/>
    </location>
</feature>
<dbReference type="SMART" id="SM00636">
    <property type="entry name" value="Glyco_18"/>
    <property type="match status" value="1"/>
</dbReference>
<keyword evidence="3 9" id="KW-0732">Signal</keyword>
<dbReference type="GO" id="GO:0006032">
    <property type="term" value="P:chitin catabolic process"/>
    <property type="evidence" value="ECO:0007669"/>
    <property type="project" value="UniProtKB-ARBA"/>
</dbReference>
<dbReference type="PANTHER" id="PTHR11177:SF360">
    <property type="entry name" value="CHITINASE 4-RELATED"/>
    <property type="match status" value="1"/>
</dbReference>
<dbReference type="AlphaFoldDB" id="U5EY78"/>
<dbReference type="InterPro" id="IPR017853">
    <property type="entry name" value="GH"/>
</dbReference>
<evidence type="ECO:0000256" key="3">
    <source>
        <dbReference type="ARBA" id="ARBA00022729"/>
    </source>
</evidence>
<dbReference type="SMART" id="SM00494">
    <property type="entry name" value="ChtBD2"/>
    <property type="match status" value="1"/>
</dbReference>
<dbReference type="PROSITE" id="PS50940">
    <property type="entry name" value="CHIT_BIND_II"/>
    <property type="match status" value="1"/>
</dbReference>
<sequence>MEKLVILLLVCIGAFGIANVYGQSKKIVCYVGTWAFYRNGACQFDVEKHITQNFCTHLLYGFFGINNDGTIRLIDPDLDLDQEWRVGYITKFQNLKLKFPGLKTIAAVGGWNEGSKKFSIVAASAELRKRFAVDAREFCLKYKFNGLDMDWEYPADRGGNVQVDKQNFVELLKEIRSEFDKSKLILSAAVGATEFRGEISYNIPLISKYLDFISLMAYDFHGPWNDSDPYGGFVTGLNSPLYVGPTDLTDREKQYNVNSSLHYWLSQGAPREKLILGIPLYGHTFALVDPNQHDIGAASNTAGTAHECLQTGGAIGYNEICKELEQWTRYWSKEQKAPYAVKGNQWASYDDIKSITLKTQYILDHGLGGAMVWSLDTDDFIGVCGNGVYPLMNTIYRILNNGQTIPPSTVPPTTAIPTTTWSTQPTTSTTTPAPPGNEFKCSSDGRFPDPKDCSKFYVCSYNIAYHFTCAQGTLYNAKLENCDYPQNVDCSQVESK</sequence>
<feature type="domain" description="GH18" evidence="11">
    <location>
        <begin position="25"/>
        <end position="402"/>
    </location>
</feature>
<dbReference type="InterPro" id="IPR001579">
    <property type="entry name" value="Glyco_hydro_18_chit_AS"/>
</dbReference>
<evidence type="ECO:0000256" key="2">
    <source>
        <dbReference type="ARBA" id="ARBA00022669"/>
    </source>
</evidence>
<keyword evidence="6 7" id="KW-0326">Glycosidase</keyword>
<proteinExistence type="evidence at transcript level"/>
<dbReference type="GO" id="GO:0004568">
    <property type="term" value="F:chitinase activity"/>
    <property type="evidence" value="ECO:0007669"/>
    <property type="project" value="UniProtKB-ARBA"/>
</dbReference>
<organism evidence="12">
    <name type="scientific">Corethrella appendiculata</name>
    <dbReference type="NCBI Taxonomy" id="1370023"/>
    <lineage>
        <taxon>Eukaryota</taxon>
        <taxon>Metazoa</taxon>
        <taxon>Ecdysozoa</taxon>
        <taxon>Arthropoda</taxon>
        <taxon>Hexapoda</taxon>
        <taxon>Insecta</taxon>
        <taxon>Pterygota</taxon>
        <taxon>Neoptera</taxon>
        <taxon>Endopterygota</taxon>
        <taxon>Diptera</taxon>
        <taxon>Nematocera</taxon>
        <taxon>Culicoidea</taxon>
        <taxon>Chaoboridae</taxon>
        <taxon>Corethrella</taxon>
    </lineage>
</organism>
<keyword evidence="12" id="KW-0430">Lectin</keyword>
<dbReference type="SUPFAM" id="SSF57625">
    <property type="entry name" value="Invertebrate chitin-binding proteins"/>
    <property type="match status" value="1"/>
</dbReference>
<evidence type="ECO:0000313" key="12">
    <source>
        <dbReference type="EMBL" id="JAB59338.1"/>
    </source>
</evidence>
<feature type="compositionally biased region" description="Low complexity" evidence="8">
    <location>
        <begin position="417"/>
        <end position="431"/>
    </location>
</feature>
<evidence type="ECO:0000256" key="7">
    <source>
        <dbReference type="RuleBase" id="RU000489"/>
    </source>
</evidence>
<dbReference type="CDD" id="cd02872">
    <property type="entry name" value="GH18_chitolectin_chitotriosidase"/>
    <property type="match status" value="1"/>
</dbReference>
<dbReference type="InterPro" id="IPR029070">
    <property type="entry name" value="Chitinase_insertion_sf"/>
</dbReference>
<keyword evidence="2" id="KW-0147">Chitin-binding</keyword>
<evidence type="ECO:0000256" key="8">
    <source>
        <dbReference type="SAM" id="MobiDB-lite"/>
    </source>
</evidence>
<feature type="region of interest" description="Disordered" evidence="8">
    <location>
        <begin position="417"/>
        <end position="437"/>
    </location>
</feature>
<dbReference type="FunFam" id="3.10.50.10:FF:000008">
    <property type="entry name" value="Chitinase 11"/>
    <property type="match status" value="1"/>
</dbReference>
<dbReference type="PROSITE" id="PS01095">
    <property type="entry name" value="GH18_1"/>
    <property type="match status" value="1"/>
</dbReference>
<keyword evidence="4 7" id="KW-0378">Hydrolase</keyword>
<dbReference type="PANTHER" id="PTHR11177">
    <property type="entry name" value="CHITINASE"/>
    <property type="match status" value="1"/>
</dbReference>
<dbReference type="InterPro" id="IPR001223">
    <property type="entry name" value="Glyco_hydro18_cat"/>
</dbReference>
<dbReference type="Gene3D" id="3.20.20.80">
    <property type="entry name" value="Glycosidases"/>
    <property type="match status" value="1"/>
</dbReference>
<name>U5EY78_9DIPT</name>
<protein>
    <submittedName>
        <fullName evidence="12">Putative chitinase like lectin</fullName>
    </submittedName>
</protein>
<dbReference type="Pfam" id="PF00704">
    <property type="entry name" value="Glyco_hydro_18"/>
    <property type="match status" value="1"/>
</dbReference>
<evidence type="ECO:0000259" key="11">
    <source>
        <dbReference type="PROSITE" id="PS51910"/>
    </source>
</evidence>
<keyword evidence="5" id="KW-1015">Disulfide bond</keyword>
<accession>U5EY78</accession>
<dbReference type="PROSITE" id="PS51910">
    <property type="entry name" value="GH18_2"/>
    <property type="match status" value="1"/>
</dbReference>
<dbReference type="EMBL" id="GANO01000533">
    <property type="protein sequence ID" value="JAB59338.1"/>
    <property type="molecule type" value="mRNA"/>
</dbReference>
<evidence type="ECO:0000259" key="10">
    <source>
        <dbReference type="PROSITE" id="PS50940"/>
    </source>
</evidence>
<dbReference type="InterPro" id="IPR011583">
    <property type="entry name" value="Chitinase_II/V-like_cat"/>
</dbReference>
<reference evidence="12" key="1">
    <citation type="journal article" date="2014" name="Insect Biochem. Mol. Biol.">
        <title>An insight into the sialome of the frog biting fly, Corethrella appendiculata.</title>
        <authorList>
            <person name="Ribeiro J.M.C."/>
            <person name="Chagas A.C."/>
            <person name="Pham V.M."/>
            <person name="Lounibos L.P."/>
            <person name="Calvo E."/>
        </authorList>
    </citation>
    <scope>NUCLEOTIDE SEQUENCE</scope>
    <source>
        <tissue evidence="12">Salivary glands</tissue>
    </source>
</reference>
<evidence type="ECO:0000256" key="4">
    <source>
        <dbReference type="ARBA" id="ARBA00022801"/>
    </source>
</evidence>
<evidence type="ECO:0000256" key="9">
    <source>
        <dbReference type="SAM" id="SignalP"/>
    </source>
</evidence>
<dbReference type="Pfam" id="PF01607">
    <property type="entry name" value="CBM_14"/>
    <property type="match status" value="1"/>
</dbReference>
<dbReference type="GO" id="GO:0008061">
    <property type="term" value="F:chitin binding"/>
    <property type="evidence" value="ECO:0007669"/>
    <property type="project" value="UniProtKB-KW"/>
</dbReference>
<dbReference type="SUPFAM" id="SSF54556">
    <property type="entry name" value="Chitinase insertion domain"/>
    <property type="match status" value="1"/>
</dbReference>
<evidence type="ECO:0000256" key="6">
    <source>
        <dbReference type="ARBA" id="ARBA00023295"/>
    </source>
</evidence>
<feature type="signal peptide" evidence="9">
    <location>
        <begin position="1"/>
        <end position="22"/>
    </location>
</feature>
<comment type="similarity">
    <text evidence="1">Belongs to the glycosyl hydrolase 18 family. Chitinase class II subfamily.</text>
</comment>
<dbReference type="InterPro" id="IPR002557">
    <property type="entry name" value="Chitin-bd_dom"/>
</dbReference>
<dbReference type="Gene3D" id="2.170.140.10">
    <property type="entry name" value="Chitin binding domain"/>
    <property type="match status" value="1"/>
</dbReference>
<feature type="chain" id="PRO_5004659855" evidence="9">
    <location>
        <begin position="23"/>
        <end position="496"/>
    </location>
</feature>
<dbReference type="GO" id="GO:0005576">
    <property type="term" value="C:extracellular region"/>
    <property type="evidence" value="ECO:0007669"/>
    <property type="project" value="InterPro"/>
</dbReference>
<dbReference type="InterPro" id="IPR036508">
    <property type="entry name" value="Chitin-bd_dom_sf"/>
</dbReference>
<dbReference type="InterPro" id="IPR050314">
    <property type="entry name" value="Glycosyl_Hydrlase_18"/>
</dbReference>
<dbReference type="SUPFAM" id="SSF51445">
    <property type="entry name" value="(Trans)glycosidases"/>
    <property type="match status" value="1"/>
</dbReference>
<dbReference type="GO" id="GO:0005975">
    <property type="term" value="P:carbohydrate metabolic process"/>
    <property type="evidence" value="ECO:0007669"/>
    <property type="project" value="InterPro"/>
</dbReference>